<evidence type="ECO:0000256" key="6">
    <source>
        <dbReference type="SAM" id="SignalP"/>
    </source>
</evidence>
<evidence type="ECO:0000256" key="4">
    <source>
        <dbReference type="ARBA" id="ARBA00023157"/>
    </source>
</evidence>
<evidence type="ECO:0000256" key="3">
    <source>
        <dbReference type="ARBA" id="ARBA00022729"/>
    </source>
</evidence>
<comment type="subcellular location">
    <subcellularLocation>
        <location evidence="1">Virion</location>
    </subcellularLocation>
</comment>
<sequence length="352" mass="38870">MCIRYLGLVLIWLPAGLRAQSEAWSCAAPVLVHGLFTPKQDIYSHGAKLTYTCNNGHKPADQGWWATSACNNGLWSPPPQCIDESSCVQPDVNPNTRYSPSPTGWYENGGKIQIRCDKGYETENNILTGTCINGDWSSMPVCEKRTDSCSEPPHLPHAVIINQTHQEVFAADSEVMYQCEDGYTTEQGESRKSVTCISGNWTEGPTCKQSDTAPAIRPVKPDSSPMTMPVSNCGNLPHIPHSAVLQGRITLTYSCAGNYKLFGPKTVVCYNDGTWSETPTCEAEGHCVLDPAQYPKGTFNRDYQAQNVPEGETRYLHCFRDSHVRGVRCSNGILTVAPYCCLSQDRDNENCW</sequence>
<dbReference type="PROSITE" id="PS50923">
    <property type="entry name" value="SUSHI"/>
    <property type="match status" value="4"/>
</dbReference>
<feature type="domain" description="Sushi" evidence="7">
    <location>
        <begin position="147"/>
        <end position="209"/>
    </location>
</feature>
<keyword evidence="3 6" id="KW-0732">Signal</keyword>
<evidence type="ECO:0000256" key="1">
    <source>
        <dbReference type="ARBA" id="ARBA00004328"/>
    </source>
</evidence>
<protein>
    <submittedName>
        <fullName evidence="9">Complement factor H-like isoform X1</fullName>
    </submittedName>
</protein>
<dbReference type="Proteomes" id="UP000515150">
    <property type="component" value="Chromosome 17"/>
</dbReference>
<dbReference type="InterPro" id="IPR035976">
    <property type="entry name" value="Sushi/SCR/CCP_sf"/>
</dbReference>
<comment type="caution">
    <text evidence="5">Lacks conserved residue(s) required for the propagation of feature annotation.</text>
</comment>
<accession>A0A8M1H683</accession>
<dbReference type="PANTHER" id="PTHR45785">
    <property type="entry name" value="COMPLEMENT FACTOR H-RELATED"/>
    <property type="match status" value="1"/>
</dbReference>
<evidence type="ECO:0000313" key="8">
    <source>
        <dbReference type="Proteomes" id="UP000515150"/>
    </source>
</evidence>
<feature type="signal peptide" evidence="6">
    <location>
        <begin position="1"/>
        <end position="19"/>
    </location>
</feature>
<dbReference type="SUPFAM" id="SSF57535">
    <property type="entry name" value="Complement control module/SCR domain"/>
    <property type="match status" value="4"/>
</dbReference>
<feature type="chain" id="PRO_5035452236" evidence="6">
    <location>
        <begin position="20"/>
        <end position="352"/>
    </location>
</feature>
<keyword evidence="2 5" id="KW-0768">Sushi</keyword>
<dbReference type="GeneID" id="121201632"/>
<keyword evidence="8" id="KW-1185">Reference proteome</keyword>
<dbReference type="PANTHER" id="PTHR45785:SF2">
    <property type="entry name" value="COMPLEMENT FACTOR H-RELATED"/>
    <property type="match status" value="1"/>
</dbReference>
<feature type="domain" description="Sushi" evidence="7">
    <location>
        <begin position="231"/>
        <end position="283"/>
    </location>
</feature>
<dbReference type="AlphaFoldDB" id="A0A8M1H683"/>
<evidence type="ECO:0000313" key="9">
    <source>
        <dbReference type="RefSeq" id="XP_040923943.1"/>
    </source>
</evidence>
<evidence type="ECO:0000256" key="2">
    <source>
        <dbReference type="ARBA" id="ARBA00022659"/>
    </source>
</evidence>
<dbReference type="InterPro" id="IPR000436">
    <property type="entry name" value="Sushi_SCR_CCP_dom"/>
</dbReference>
<gene>
    <name evidence="9" type="primary">LOC121201632</name>
</gene>
<dbReference type="Gene3D" id="2.10.70.10">
    <property type="entry name" value="Complement Module, domain 1"/>
    <property type="match status" value="4"/>
</dbReference>
<dbReference type="SMART" id="SM00032">
    <property type="entry name" value="CCP"/>
    <property type="match status" value="4"/>
</dbReference>
<keyword evidence="4" id="KW-1015">Disulfide bond</keyword>
<reference evidence="9" key="1">
    <citation type="submission" date="2025-08" db="UniProtKB">
        <authorList>
            <consortium name="RefSeq"/>
        </authorList>
    </citation>
    <scope>IDENTIFICATION</scope>
</reference>
<name>A0A8M1H683_BETSP</name>
<evidence type="ECO:0000256" key="5">
    <source>
        <dbReference type="PROSITE-ProRule" id="PRU00302"/>
    </source>
</evidence>
<dbReference type="InterPro" id="IPR051503">
    <property type="entry name" value="ComplSys_Reg/VirEntry_Med"/>
</dbReference>
<proteinExistence type="predicted"/>
<dbReference type="CDD" id="cd00033">
    <property type="entry name" value="CCP"/>
    <property type="match status" value="4"/>
</dbReference>
<feature type="domain" description="Sushi" evidence="7">
    <location>
        <begin position="24"/>
        <end position="83"/>
    </location>
</feature>
<organism evidence="8 9">
    <name type="scientific">Betta splendens</name>
    <name type="common">Siamese fighting fish</name>
    <dbReference type="NCBI Taxonomy" id="158456"/>
    <lineage>
        <taxon>Eukaryota</taxon>
        <taxon>Metazoa</taxon>
        <taxon>Chordata</taxon>
        <taxon>Craniata</taxon>
        <taxon>Vertebrata</taxon>
        <taxon>Euteleostomi</taxon>
        <taxon>Actinopterygii</taxon>
        <taxon>Neopterygii</taxon>
        <taxon>Teleostei</taxon>
        <taxon>Neoteleostei</taxon>
        <taxon>Acanthomorphata</taxon>
        <taxon>Anabantaria</taxon>
        <taxon>Anabantiformes</taxon>
        <taxon>Anabantoidei</taxon>
        <taxon>Osphronemidae</taxon>
        <taxon>Betta</taxon>
    </lineage>
</organism>
<dbReference type="Pfam" id="PF00084">
    <property type="entry name" value="Sushi"/>
    <property type="match status" value="4"/>
</dbReference>
<feature type="domain" description="Sushi" evidence="7">
    <location>
        <begin position="85"/>
        <end position="144"/>
    </location>
</feature>
<dbReference type="RefSeq" id="XP_040923943.1">
    <property type="nucleotide sequence ID" value="XM_041068009.2"/>
</dbReference>
<evidence type="ECO:0000259" key="7">
    <source>
        <dbReference type="PROSITE" id="PS50923"/>
    </source>
</evidence>